<comment type="caution">
    <text evidence="3">The sequence shown here is derived from an EMBL/GenBank/DDBJ whole genome shotgun (WGS) entry which is preliminary data.</text>
</comment>
<dbReference type="CDD" id="cd02966">
    <property type="entry name" value="TlpA_like_family"/>
    <property type="match status" value="1"/>
</dbReference>
<evidence type="ECO:0000313" key="3">
    <source>
        <dbReference type="EMBL" id="MFC3104945.1"/>
    </source>
</evidence>
<dbReference type="Pfam" id="PF00578">
    <property type="entry name" value="AhpC-TSA"/>
    <property type="match status" value="1"/>
</dbReference>
<gene>
    <name evidence="3" type="ORF">ACFOSU_13775</name>
</gene>
<dbReference type="PROSITE" id="PS51352">
    <property type="entry name" value="THIOREDOXIN_2"/>
    <property type="match status" value="1"/>
</dbReference>
<dbReference type="InterPro" id="IPR000866">
    <property type="entry name" value="AhpC/TSA"/>
</dbReference>
<feature type="domain" description="Thioredoxin" evidence="2">
    <location>
        <begin position="29"/>
        <end position="173"/>
    </location>
</feature>
<dbReference type="InterPro" id="IPR036249">
    <property type="entry name" value="Thioredoxin-like_sf"/>
</dbReference>
<dbReference type="PANTHER" id="PTHR42852:SF13">
    <property type="entry name" value="PROTEIN DIPZ"/>
    <property type="match status" value="1"/>
</dbReference>
<dbReference type="PANTHER" id="PTHR42852">
    <property type="entry name" value="THIOL:DISULFIDE INTERCHANGE PROTEIN DSBE"/>
    <property type="match status" value="1"/>
</dbReference>
<dbReference type="SUPFAM" id="SSF52833">
    <property type="entry name" value="Thioredoxin-like"/>
    <property type="match status" value="1"/>
</dbReference>
<dbReference type="EMBL" id="JBHRSS010000006">
    <property type="protein sequence ID" value="MFC3104945.1"/>
    <property type="molecule type" value="Genomic_DNA"/>
</dbReference>
<reference evidence="4" key="1">
    <citation type="journal article" date="2019" name="Int. J. Syst. Evol. Microbiol.">
        <title>The Global Catalogue of Microorganisms (GCM) 10K type strain sequencing project: providing services to taxonomists for standard genome sequencing and annotation.</title>
        <authorList>
            <consortium name="The Broad Institute Genomics Platform"/>
            <consortium name="The Broad Institute Genome Sequencing Center for Infectious Disease"/>
            <person name="Wu L."/>
            <person name="Ma J."/>
        </authorList>
    </citation>
    <scope>NUCLEOTIDE SEQUENCE [LARGE SCALE GENOMIC DNA]</scope>
    <source>
        <strain evidence="4">KCTC 52640</strain>
    </source>
</reference>
<accession>A0ABV7ER19</accession>
<dbReference type="InterPro" id="IPR013766">
    <property type="entry name" value="Thioredoxin_domain"/>
</dbReference>
<sequence>MKRSTRVIAGITLLAIVAAGAVGAYRFAAPATPVRPAFTLPDLAGTPRAIGDFDGRVIVLNFWASWCGPCREEIPMLVAAQDKWGPRGLQIIGVAIDTRGAATAFADRYHINYPVLADATEGARVQDQYTRKGTPAGVLPYTAIIDRSGRIRARIAGALTDTQLANRIKPLLESTEPSN</sequence>
<evidence type="ECO:0000256" key="1">
    <source>
        <dbReference type="ARBA" id="ARBA00023284"/>
    </source>
</evidence>
<dbReference type="PROSITE" id="PS00194">
    <property type="entry name" value="THIOREDOXIN_1"/>
    <property type="match status" value="1"/>
</dbReference>
<proteinExistence type="predicted"/>
<keyword evidence="4" id="KW-1185">Reference proteome</keyword>
<keyword evidence="1" id="KW-0676">Redox-active center</keyword>
<protein>
    <submittedName>
        <fullName evidence="3">TlpA family protein disulfide reductase</fullName>
    </submittedName>
</protein>
<evidence type="ECO:0000313" key="4">
    <source>
        <dbReference type="Proteomes" id="UP001595462"/>
    </source>
</evidence>
<organism evidence="3 4">
    <name type="scientific">Salinisphaera aquimarina</name>
    <dbReference type="NCBI Taxonomy" id="2094031"/>
    <lineage>
        <taxon>Bacteria</taxon>
        <taxon>Pseudomonadati</taxon>
        <taxon>Pseudomonadota</taxon>
        <taxon>Gammaproteobacteria</taxon>
        <taxon>Salinisphaerales</taxon>
        <taxon>Salinisphaeraceae</taxon>
        <taxon>Salinisphaera</taxon>
    </lineage>
</organism>
<dbReference type="InterPro" id="IPR050553">
    <property type="entry name" value="Thioredoxin_ResA/DsbE_sf"/>
</dbReference>
<dbReference type="Gene3D" id="3.40.30.10">
    <property type="entry name" value="Glutaredoxin"/>
    <property type="match status" value="1"/>
</dbReference>
<name>A0ABV7ER19_9GAMM</name>
<evidence type="ECO:0000259" key="2">
    <source>
        <dbReference type="PROSITE" id="PS51352"/>
    </source>
</evidence>
<dbReference type="Proteomes" id="UP001595462">
    <property type="component" value="Unassembled WGS sequence"/>
</dbReference>
<dbReference type="RefSeq" id="WP_380690506.1">
    <property type="nucleotide sequence ID" value="NZ_JBHRSS010000006.1"/>
</dbReference>
<dbReference type="InterPro" id="IPR017937">
    <property type="entry name" value="Thioredoxin_CS"/>
</dbReference>